<evidence type="ECO:0000256" key="9">
    <source>
        <dbReference type="ARBA" id="ARBA00032492"/>
    </source>
</evidence>
<comment type="cofactor">
    <cofactor evidence="1">
        <name>Mg(2+)</name>
        <dbReference type="ChEBI" id="CHEBI:18420"/>
    </cofactor>
</comment>
<protein>
    <recommendedName>
        <fullName evidence="4">Glucose-1-phosphate thymidylyltransferase</fullName>
        <ecNumber evidence="3">2.7.7.24</ecNumber>
    </recommendedName>
    <alternativeName>
        <fullName evidence="10">dTDP-glucose pyrophosphorylase</fullName>
    </alternativeName>
    <alternativeName>
        <fullName evidence="9">dTDP-glucose synthase</fullName>
    </alternativeName>
</protein>
<dbReference type="GO" id="GO:0046872">
    <property type="term" value="F:metal ion binding"/>
    <property type="evidence" value="ECO:0007669"/>
    <property type="project" value="UniProtKB-KW"/>
</dbReference>
<dbReference type="PANTHER" id="PTHR43532:SF1">
    <property type="entry name" value="GLUCOSE-1-PHOSPHATE THYMIDYLYLTRANSFERASE 1"/>
    <property type="match status" value="1"/>
</dbReference>
<feature type="domain" description="Nucleotidyl transferase" evidence="12">
    <location>
        <begin position="2"/>
        <end position="234"/>
    </location>
</feature>
<keyword evidence="13" id="KW-0167">Capsid protein</keyword>
<reference evidence="13 14" key="1">
    <citation type="submission" date="2016-12" db="EMBL/GenBank/DDBJ databases">
        <title>Candidatus Reconcilibacillus cellulovorans genome.</title>
        <authorList>
            <person name="Kolinko S."/>
            <person name="Wu Y.-W."/>
            <person name="Tachea F."/>
            <person name="Denzel E."/>
            <person name="Hiras J."/>
            <person name="Baecker N."/>
            <person name="Chan L.J."/>
            <person name="Eichorst S.A."/>
            <person name="Frey D."/>
            <person name="Adams P.D."/>
            <person name="Pray T."/>
            <person name="Tanjore D."/>
            <person name="Petzold C.J."/>
            <person name="Gladden J.M."/>
            <person name="Simmons B.A."/>
            <person name="Singer S.W."/>
        </authorList>
    </citation>
    <scope>NUCLEOTIDE SEQUENCE [LARGE SCALE GENOMIC DNA]</scope>
    <source>
        <strain evidence="13">JTherm</strain>
    </source>
</reference>
<dbReference type="EC" id="2.7.7.24" evidence="3"/>
<evidence type="ECO:0000256" key="7">
    <source>
        <dbReference type="ARBA" id="ARBA00022723"/>
    </source>
</evidence>
<dbReference type="InterPro" id="IPR029044">
    <property type="entry name" value="Nucleotide-diphossugar_trans"/>
</dbReference>
<dbReference type="InterPro" id="IPR005835">
    <property type="entry name" value="NTP_transferase_dom"/>
</dbReference>
<proteinExistence type="inferred from homology"/>
<organism evidence="13 14">
    <name type="scientific">Candidatus Reconcilbacillus cellulovorans</name>
    <dbReference type="NCBI Taxonomy" id="1906605"/>
    <lineage>
        <taxon>Bacteria</taxon>
        <taxon>Bacillati</taxon>
        <taxon>Bacillota</taxon>
        <taxon>Bacilli</taxon>
        <taxon>Bacillales</taxon>
        <taxon>Paenibacillaceae</taxon>
        <taxon>Candidatus Reconcilbacillus</taxon>
    </lineage>
</organism>
<accession>A0A2A6DXA7</accession>
<evidence type="ECO:0000256" key="2">
    <source>
        <dbReference type="ARBA" id="ARBA00010480"/>
    </source>
</evidence>
<sequence length="245" mass="27102">MKGVVLAGGSGTRLKPLTELFNKHLLPVGRFPMIHYPLFKIKEAGIADVIVVTGPSAVGKFAEYLGSGARYGIRLAFCVQDEPGGIAQALASAEPFVAPEDRLLVLLGDNLFEDNLEPYVRSFAEGKNKAFVFLKKVRDPRRYGVPSFGADGRIAAVEEKPVRPRSDYGVTGIYLYDRSVFDVIRSIRPSERGELEITDVNNRYAERGELGHAFLRGWWTDAGTPESWLKANLRVMGKRSHSCSE</sequence>
<comment type="catalytic activity">
    <reaction evidence="11">
        <text>dTTP + alpha-D-glucose 1-phosphate + H(+) = dTDP-alpha-D-glucose + diphosphate</text>
        <dbReference type="Rhea" id="RHEA:15225"/>
        <dbReference type="ChEBI" id="CHEBI:15378"/>
        <dbReference type="ChEBI" id="CHEBI:33019"/>
        <dbReference type="ChEBI" id="CHEBI:37568"/>
        <dbReference type="ChEBI" id="CHEBI:57477"/>
        <dbReference type="ChEBI" id="CHEBI:58601"/>
        <dbReference type="EC" id="2.7.7.24"/>
    </reaction>
</comment>
<evidence type="ECO:0000256" key="1">
    <source>
        <dbReference type="ARBA" id="ARBA00001946"/>
    </source>
</evidence>
<keyword evidence="5" id="KW-0808">Transferase</keyword>
<dbReference type="Pfam" id="PF00483">
    <property type="entry name" value="NTP_transferase"/>
    <property type="match status" value="1"/>
</dbReference>
<evidence type="ECO:0000256" key="5">
    <source>
        <dbReference type="ARBA" id="ARBA00022679"/>
    </source>
</evidence>
<dbReference type="Gene3D" id="3.90.550.10">
    <property type="entry name" value="Spore Coat Polysaccharide Biosynthesis Protein SpsA, Chain A"/>
    <property type="match status" value="1"/>
</dbReference>
<evidence type="ECO:0000313" key="13">
    <source>
        <dbReference type="EMBL" id="PDO09698.1"/>
    </source>
</evidence>
<dbReference type="InterPro" id="IPR005907">
    <property type="entry name" value="G1P_thy_trans_s"/>
</dbReference>
<dbReference type="AlphaFoldDB" id="A0A2A6DXA7"/>
<evidence type="ECO:0000256" key="10">
    <source>
        <dbReference type="ARBA" id="ARBA00032598"/>
    </source>
</evidence>
<keyword evidence="7" id="KW-0479">Metal-binding</keyword>
<dbReference type="GO" id="GO:0008879">
    <property type="term" value="F:glucose-1-phosphate thymidylyltransferase activity"/>
    <property type="evidence" value="ECO:0007669"/>
    <property type="project" value="UniProtKB-EC"/>
</dbReference>
<dbReference type="Proteomes" id="UP000243688">
    <property type="component" value="Unassembled WGS sequence"/>
</dbReference>
<keyword evidence="13" id="KW-0946">Virion</keyword>
<name>A0A2A6DXA7_9BACL</name>
<gene>
    <name evidence="13" type="ORF">BLM47_11065</name>
</gene>
<dbReference type="SUPFAM" id="SSF53448">
    <property type="entry name" value="Nucleotide-diphospho-sugar transferases"/>
    <property type="match status" value="1"/>
</dbReference>
<comment type="caution">
    <text evidence="13">The sequence shown here is derived from an EMBL/GenBank/DDBJ whole genome shotgun (WGS) entry which is preliminary data.</text>
</comment>
<dbReference type="PANTHER" id="PTHR43532">
    <property type="entry name" value="GLUCOSE-1-PHOSPHATE THYMIDYLYLTRANSFERASE"/>
    <property type="match status" value="1"/>
</dbReference>
<evidence type="ECO:0000313" key="14">
    <source>
        <dbReference type="Proteomes" id="UP000243688"/>
    </source>
</evidence>
<dbReference type="EMBL" id="MOXJ01000030">
    <property type="protein sequence ID" value="PDO09698.1"/>
    <property type="molecule type" value="Genomic_DNA"/>
</dbReference>
<evidence type="ECO:0000256" key="3">
    <source>
        <dbReference type="ARBA" id="ARBA00012461"/>
    </source>
</evidence>
<evidence type="ECO:0000256" key="4">
    <source>
        <dbReference type="ARBA" id="ARBA00017654"/>
    </source>
</evidence>
<evidence type="ECO:0000256" key="6">
    <source>
        <dbReference type="ARBA" id="ARBA00022695"/>
    </source>
</evidence>
<evidence type="ECO:0000259" key="12">
    <source>
        <dbReference type="Pfam" id="PF00483"/>
    </source>
</evidence>
<evidence type="ECO:0000256" key="11">
    <source>
        <dbReference type="ARBA" id="ARBA00049336"/>
    </source>
</evidence>
<evidence type="ECO:0000256" key="8">
    <source>
        <dbReference type="ARBA" id="ARBA00022842"/>
    </source>
</evidence>
<comment type="similarity">
    <text evidence="2">Belongs to the glucose-1-phosphate thymidylyltransferase family.</text>
</comment>
<keyword evidence="6" id="KW-0548">Nucleotidyltransferase</keyword>
<keyword evidence="8" id="KW-0460">Magnesium</keyword>